<reference evidence="2 3" key="1">
    <citation type="submission" date="2017-10" db="EMBL/GenBank/DDBJ databases">
        <title>Genome sequence of Caulobacter mirabilis FWC38.</title>
        <authorList>
            <person name="Fiebig A."/>
            <person name="Crosson S."/>
        </authorList>
    </citation>
    <scope>NUCLEOTIDE SEQUENCE [LARGE SCALE GENOMIC DNA]</scope>
    <source>
        <strain evidence="2 3">FWC 38</strain>
    </source>
</reference>
<evidence type="ECO:0000313" key="3">
    <source>
        <dbReference type="Proteomes" id="UP000228945"/>
    </source>
</evidence>
<dbReference type="AlphaFoldDB" id="A0A2D2B0V0"/>
<dbReference type="OrthoDB" id="7205926at2"/>
<proteinExistence type="predicted"/>
<evidence type="ECO:0000313" key="2">
    <source>
        <dbReference type="EMBL" id="ATQ43879.1"/>
    </source>
</evidence>
<dbReference type="EMBL" id="CP024201">
    <property type="protein sequence ID" value="ATQ43879.1"/>
    <property type="molecule type" value="Genomic_DNA"/>
</dbReference>
<keyword evidence="3" id="KW-1185">Reference proteome</keyword>
<accession>A0A2D2B0V0</accession>
<protein>
    <submittedName>
        <fullName evidence="2">Uncharacterized protein</fullName>
    </submittedName>
</protein>
<gene>
    <name evidence="2" type="ORF">CSW64_16480</name>
</gene>
<keyword evidence="1" id="KW-0732">Signal</keyword>
<dbReference type="Proteomes" id="UP000228945">
    <property type="component" value="Chromosome"/>
</dbReference>
<dbReference type="KEGG" id="cmb:CSW64_16480"/>
<organism evidence="2 3">
    <name type="scientific">Caulobacter mirabilis</name>
    <dbReference type="NCBI Taxonomy" id="69666"/>
    <lineage>
        <taxon>Bacteria</taxon>
        <taxon>Pseudomonadati</taxon>
        <taxon>Pseudomonadota</taxon>
        <taxon>Alphaproteobacteria</taxon>
        <taxon>Caulobacterales</taxon>
        <taxon>Caulobacteraceae</taxon>
        <taxon>Caulobacter</taxon>
    </lineage>
</organism>
<sequence>MSRWSPTFLAAVAAVIATPTLASPHEIAPSAQAEAALEVVRGLNVVSMRPMRLSPHPPRARDGVQGGALADAPAIIRISGDPGRLYRIRMPRILLADDSLAVIEELRVWSLGSGDITQSRVAQVGPGGRDVLRVSGRLRLLRPEAARAMFATLPISIDYE</sequence>
<dbReference type="RefSeq" id="WP_099623128.1">
    <property type="nucleotide sequence ID" value="NZ_CP024201.1"/>
</dbReference>
<evidence type="ECO:0000256" key="1">
    <source>
        <dbReference type="SAM" id="SignalP"/>
    </source>
</evidence>
<feature type="signal peptide" evidence="1">
    <location>
        <begin position="1"/>
        <end position="22"/>
    </location>
</feature>
<feature type="chain" id="PRO_5013917905" evidence="1">
    <location>
        <begin position="23"/>
        <end position="160"/>
    </location>
</feature>
<name>A0A2D2B0V0_9CAUL</name>